<reference evidence="2 3" key="1">
    <citation type="journal article" date="2017" name="Plant Biotechnol. J.">
        <title>A comprehensive draft genome sequence for lupin (Lupinus angustifolius), an emerging health food: insights into plant-microbe interactions and legume evolution.</title>
        <authorList>
            <person name="Hane J.K."/>
            <person name="Ming Y."/>
            <person name="Kamphuis L.G."/>
            <person name="Nelson M.N."/>
            <person name="Garg G."/>
            <person name="Atkins C.A."/>
            <person name="Bayer P.E."/>
            <person name="Bravo A."/>
            <person name="Bringans S."/>
            <person name="Cannon S."/>
            <person name="Edwards D."/>
            <person name="Foley R."/>
            <person name="Gao L.L."/>
            <person name="Harrison M.J."/>
            <person name="Huang W."/>
            <person name="Hurgobin B."/>
            <person name="Li S."/>
            <person name="Liu C.W."/>
            <person name="McGrath A."/>
            <person name="Morahan G."/>
            <person name="Murray J."/>
            <person name="Weller J."/>
            <person name="Jian J."/>
            <person name="Singh K.B."/>
        </authorList>
    </citation>
    <scope>NUCLEOTIDE SEQUENCE [LARGE SCALE GENOMIC DNA]</scope>
    <source>
        <strain evidence="3">cv. Tanjil</strain>
        <tissue evidence="2">Whole plant</tissue>
    </source>
</reference>
<accession>A0A4P1R049</accession>
<dbReference type="Gramene" id="OIV98928">
    <property type="protein sequence ID" value="OIV98928"/>
    <property type="gene ID" value="TanjilG_07363"/>
</dbReference>
<gene>
    <name evidence="2" type="ORF">TanjilG_07363</name>
</gene>
<sequence length="74" mass="8270">MPRLMNCGVGQVCLQYSSQPGLDQQDKYSKDQQDKHNKDQRDKHIMKDDLEDSMELGLDQIASLAGNASSRATS</sequence>
<organism evidence="2 3">
    <name type="scientific">Lupinus angustifolius</name>
    <name type="common">Narrow-leaved blue lupine</name>
    <dbReference type="NCBI Taxonomy" id="3871"/>
    <lineage>
        <taxon>Eukaryota</taxon>
        <taxon>Viridiplantae</taxon>
        <taxon>Streptophyta</taxon>
        <taxon>Embryophyta</taxon>
        <taxon>Tracheophyta</taxon>
        <taxon>Spermatophyta</taxon>
        <taxon>Magnoliopsida</taxon>
        <taxon>eudicotyledons</taxon>
        <taxon>Gunneridae</taxon>
        <taxon>Pentapetalae</taxon>
        <taxon>rosids</taxon>
        <taxon>fabids</taxon>
        <taxon>Fabales</taxon>
        <taxon>Fabaceae</taxon>
        <taxon>Papilionoideae</taxon>
        <taxon>50 kb inversion clade</taxon>
        <taxon>genistoids sensu lato</taxon>
        <taxon>core genistoids</taxon>
        <taxon>Genisteae</taxon>
        <taxon>Lupinus</taxon>
    </lineage>
</organism>
<proteinExistence type="predicted"/>
<feature type="compositionally biased region" description="Basic and acidic residues" evidence="1">
    <location>
        <begin position="24"/>
        <end position="44"/>
    </location>
</feature>
<name>A0A4P1R049_LUPAN</name>
<evidence type="ECO:0000313" key="2">
    <source>
        <dbReference type="EMBL" id="OIV98928.1"/>
    </source>
</evidence>
<dbReference type="EMBL" id="CM007373">
    <property type="protein sequence ID" value="OIV98928.1"/>
    <property type="molecule type" value="Genomic_DNA"/>
</dbReference>
<feature type="region of interest" description="Disordered" evidence="1">
    <location>
        <begin position="19"/>
        <end position="44"/>
    </location>
</feature>
<evidence type="ECO:0000313" key="3">
    <source>
        <dbReference type="Proteomes" id="UP000188354"/>
    </source>
</evidence>
<keyword evidence="3" id="KW-1185">Reference proteome</keyword>
<protein>
    <submittedName>
        <fullName evidence="2">Uncharacterized protein</fullName>
    </submittedName>
</protein>
<dbReference type="AlphaFoldDB" id="A0A4P1R049"/>
<evidence type="ECO:0000256" key="1">
    <source>
        <dbReference type="SAM" id="MobiDB-lite"/>
    </source>
</evidence>
<dbReference type="Proteomes" id="UP000188354">
    <property type="component" value="Chromosome LG13"/>
</dbReference>